<dbReference type="PROSITE" id="PS51012">
    <property type="entry name" value="ABC_TM2"/>
    <property type="match status" value="1"/>
</dbReference>
<feature type="transmembrane region" description="Helical" evidence="6">
    <location>
        <begin position="226"/>
        <end position="248"/>
    </location>
</feature>
<dbReference type="GO" id="GO:0140359">
    <property type="term" value="F:ABC-type transporter activity"/>
    <property type="evidence" value="ECO:0007669"/>
    <property type="project" value="InterPro"/>
</dbReference>
<sequence>MTFLRDTALVFAAQLRDNLRNPLWVIIGLMQPVLYLVLFGPLLENLGDEFGGGDDPWLVFTPGMLTMIALFGSAFVGFNMIVELRAGIIERQRVTPASRGALLLGRVGKDMVVLLVQASLLTVVAVLAFGLRPDPAGLVLALLLVALVAAGMSSASYALALRTRSEGSLASLLNTFSVPLLLLSGILLPMTLAPRWLETLATVNPLSHTVDAARALFAGDFGDSEVVVGSVVSIAVAVLLAVVGARTFRRENA</sequence>
<evidence type="ECO:0000256" key="1">
    <source>
        <dbReference type="ARBA" id="ARBA00004141"/>
    </source>
</evidence>
<evidence type="ECO:0000256" key="6">
    <source>
        <dbReference type="RuleBase" id="RU361157"/>
    </source>
</evidence>
<feature type="transmembrane region" description="Helical" evidence="6">
    <location>
        <begin position="137"/>
        <end position="160"/>
    </location>
</feature>
<comment type="subcellular location">
    <subcellularLocation>
        <location evidence="6">Cell membrane</location>
        <topology evidence="6">Multi-pass membrane protein</topology>
    </subcellularLocation>
    <subcellularLocation>
        <location evidence="1">Membrane</location>
        <topology evidence="1">Multi-pass membrane protein</topology>
    </subcellularLocation>
</comment>
<dbReference type="AlphaFoldDB" id="A0A6L9S6V6"/>
<dbReference type="InterPro" id="IPR013525">
    <property type="entry name" value="ABC2_TM"/>
</dbReference>
<evidence type="ECO:0000256" key="3">
    <source>
        <dbReference type="ARBA" id="ARBA00022989"/>
    </source>
</evidence>
<evidence type="ECO:0000256" key="4">
    <source>
        <dbReference type="ARBA" id="ARBA00023136"/>
    </source>
</evidence>
<organism evidence="8 9">
    <name type="scientific">Phytoactinopolyspora halotolerans</name>
    <dbReference type="NCBI Taxonomy" id="1981512"/>
    <lineage>
        <taxon>Bacteria</taxon>
        <taxon>Bacillati</taxon>
        <taxon>Actinomycetota</taxon>
        <taxon>Actinomycetes</taxon>
        <taxon>Jiangellales</taxon>
        <taxon>Jiangellaceae</taxon>
        <taxon>Phytoactinopolyspora</taxon>
    </lineage>
</organism>
<name>A0A6L9S6V6_9ACTN</name>
<evidence type="ECO:0000256" key="2">
    <source>
        <dbReference type="ARBA" id="ARBA00022692"/>
    </source>
</evidence>
<dbReference type="InterPro" id="IPR047817">
    <property type="entry name" value="ABC2_TM_bact-type"/>
</dbReference>
<keyword evidence="6" id="KW-0813">Transport</keyword>
<dbReference type="Pfam" id="PF01061">
    <property type="entry name" value="ABC2_membrane"/>
    <property type="match status" value="1"/>
</dbReference>
<keyword evidence="5" id="KW-0046">Antibiotic resistance</keyword>
<feature type="transmembrane region" description="Helical" evidence="6">
    <location>
        <begin position="21"/>
        <end position="43"/>
    </location>
</feature>
<dbReference type="InterPro" id="IPR051784">
    <property type="entry name" value="Nod_factor_ABC_transporter"/>
</dbReference>
<dbReference type="GO" id="GO:0043190">
    <property type="term" value="C:ATP-binding cassette (ABC) transporter complex"/>
    <property type="evidence" value="ECO:0007669"/>
    <property type="project" value="InterPro"/>
</dbReference>
<dbReference type="PIRSF" id="PIRSF006648">
    <property type="entry name" value="DrrB"/>
    <property type="match status" value="1"/>
</dbReference>
<dbReference type="RefSeq" id="WP_163736378.1">
    <property type="nucleotide sequence ID" value="NZ_JAAGOA010000006.1"/>
</dbReference>
<protein>
    <recommendedName>
        <fullName evidence="6">Transport permease protein</fullName>
    </recommendedName>
</protein>
<dbReference type="PANTHER" id="PTHR43229">
    <property type="entry name" value="NODULATION PROTEIN J"/>
    <property type="match status" value="1"/>
</dbReference>
<accession>A0A6L9S6V6</accession>
<evidence type="ECO:0000313" key="8">
    <source>
        <dbReference type="EMBL" id="NEE00501.1"/>
    </source>
</evidence>
<keyword evidence="2 6" id="KW-0812">Transmembrane</keyword>
<reference evidence="8 9" key="1">
    <citation type="submission" date="2020-02" db="EMBL/GenBank/DDBJ databases">
        <authorList>
            <person name="Li X.-J."/>
            <person name="Han X.-M."/>
        </authorList>
    </citation>
    <scope>NUCLEOTIDE SEQUENCE [LARGE SCALE GENOMIC DNA]</scope>
    <source>
        <strain evidence="8 9">CCTCC AB 2017055</strain>
    </source>
</reference>
<evidence type="ECO:0000256" key="5">
    <source>
        <dbReference type="ARBA" id="ARBA00023251"/>
    </source>
</evidence>
<feature type="domain" description="ABC transmembrane type-2" evidence="7">
    <location>
        <begin position="23"/>
        <end position="251"/>
    </location>
</feature>
<gene>
    <name evidence="8" type="ORF">G1H10_10005</name>
</gene>
<keyword evidence="6" id="KW-1003">Cell membrane</keyword>
<comment type="caution">
    <text evidence="8">The sequence shown here is derived from an EMBL/GenBank/DDBJ whole genome shotgun (WGS) entry which is preliminary data.</text>
</comment>
<evidence type="ECO:0000313" key="9">
    <source>
        <dbReference type="Proteomes" id="UP000475214"/>
    </source>
</evidence>
<feature type="transmembrane region" description="Helical" evidence="6">
    <location>
        <begin position="63"/>
        <end position="82"/>
    </location>
</feature>
<proteinExistence type="inferred from homology"/>
<evidence type="ECO:0000259" key="7">
    <source>
        <dbReference type="PROSITE" id="PS51012"/>
    </source>
</evidence>
<dbReference type="Proteomes" id="UP000475214">
    <property type="component" value="Unassembled WGS sequence"/>
</dbReference>
<dbReference type="GO" id="GO:0046677">
    <property type="term" value="P:response to antibiotic"/>
    <property type="evidence" value="ECO:0007669"/>
    <property type="project" value="UniProtKB-KW"/>
</dbReference>
<comment type="similarity">
    <text evidence="6">Belongs to the ABC-2 integral membrane protein family.</text>
</comment>
<feature type="transmembrane region" description="Helical" evidence="6">
    <location>
        <begin position="172"/>
        <end position="192"/>
    </location>
</feature>
<dbReference type="EMBL" id="JAAGOA010000006">
    <property type="protein sequence ID" value="NEE00501.1"/>
    <property type="molecule type" value="Genomic_DNA"/>
</dbReference>
<dbReference type="InterPro" id="IPR000412">
    <property type="entry name" value="ABC_2_transport"/>
</dbReference>
<keyword evidence="4 6" id="KW-0472">Membrane</keyword>
<feature type="transmembrane region" description="Helical" evidence="6">
    <location>
        <begin position="112"/>
        <end position="131"/>
    </location>
</feature>
<keyword evidence="9" id="KW-1185">Reference proteome</keyword>
<keyword evidence="3 6" id="KW-1133">Transmembrane helix</keyword>
<dbReference type="PANTHER" id="PTHR43229:SF2">
    <property type="entry name" value="NODULATION PROTEIN J"/>
    <property type="match status" value="1"/>
</dbReference>